<accession>A0ABD3P0S8</accession>
<organism evidence="2 3">
    <name type="scientific">Cyclotella cryptica</name>
    <dbReference type="NCBI Taxonomy" id="29204"/>
    <lineage>
        <taxon>Eukaryota</taxon>
        <taxon>Sar</taxon>
        <taxon>Stramenopiles</taxon>
        <taxon>Ochrophyta</taxon>
        <taxon>Bacillariophyta</taxon>
        <taxon>Coscinodiscophyceae</taxon>
        <taxon>Thalassiosirophycidae</taxon>
        <taxon>Stephanodiscales</taxon>
        <taxon>Stephanodiscaceae</taxon>
        <taxon>Cyclotella</taxon>
    </lineage>
</organism>
<evidence type="ECO:0000313" key="3">
    <source>
        <dbReference type="Proteomes" id="UP001516023"/>
    </source>
</evidence>
<comment type="caution">
    <text evidence="2">The sequence shown here is derived from an EMBL/GenBank/DDBJ whole genome shotgun (WGS) entry which is preliminary data.</text>
</comment>
<dbReference type="Proteomes" id="UP001516023">
    <property type="component" value="Unassembled WGS sequence"/>
</dbReference>
<proteinExistence type="predicted"/>
<reference evidence="2 3" key="1">
    <citation type="journal article" date="2020" name="G3 (Bethesda)">
        <title>Improved Reference Genome for Cyclotella cryptica CCMP332, a Model for Cell Wall Morphogenesis, Salinity Adaptation, and Lipid Production in Diatoms (Bacillariophyta).</title>
        <authorList>
            <person name="Roberts W.R."/>
            <person name="Downey K.M."/>
            <person name="Ruck E.C."/>
            <person name="Traller J.C."/>
            <person name="Alverson A.J."/>
        </authorList>
    </citation>
    <scope>NUCLEOTIDE SEQUENCE [LARGE SCALE GENOMIC DNA]</scope>
    <source>
        <strain evidence="2 3">CCMP332</strain>
    </source>
</reference>
<name>A0ABD3P0S8_9STRA</name>
<keyword evidence="3" id="KW-1185">Reference proteome</keyword>
<evidence type="ECO:0000313" key="2">
    <source>
        <dbReference type="EMBL" id="KAL3780891.1"/>
    </source>
</evidence>
<keyword evidence="1" id="KW-0732">Signal</keyword>
<protein>
    <recommendedName>
        <fullName evidence="4">DOMON domain-containing protein</fullName>
    </recommendedName>
</protein>
<feature type="signal peptide" evidence="1">
    <location>
        <begin position="1"/>
        <end position="18"/>
    </location>
</feature>
<gene>
    <name evidence="2" type="ORF">HJC23_009937</name>
</gene>
<feature type="chain" id="PRO_5044831577" description="DOMON domain-containing protein" evidence="1">
    <location>
        <begin position="19"/>
        <end position="799"/>
    </location>
</feature>
<sequence>MMIKLLVVHLPMLTGTTATPKQLAQLHPKFHAHIKCPYADRWLAKGPEQAVIELGLDRTVVGHKDASHRRNVEMATLGSCTFTNPFSGDSCTEYRGTGWTTDSMKERCSQEASSTFTEAEGCAFDGNAAGYCVKEVADETFEYNVLVLSAVADCDGNKMACETFVGGTFTAASACSVSDTSTNANNSATSTSPVSDFSTTENVSTTTSTCDIAPGAIGAAHQAAFSSGYRCVSRSLTNSCPDAPAQGSPYMWPLKWAADYETQNMAFGSDEVVFTSRGRTFYSLDKNWKRSDTTYQLGVLRTIGQGPCDDLDEAWEEIGLTACIKNQTDGTMTTMLHKGNMMYFLSWKNDTIVEPGEADATKIEDCSSINVQIVGNIRPDWFLDARGDSTGTQYLGNQHVFYDSNTPKLVKQWRKKDFASQYFVMSMMENPLSKKAGNDTNVDPEDSIHWPLLLNIPGEGFGDDMLQRYSNHTLLADDDDKLFTLVENYLENGGTCVDVGGGEIGPPISEVHIPSNLEIDESFLSNEFTFSPFWQNQSSYDNDAVLSDSNESSDPSSKAVTEVSDRVIVESCFDDSTNSIDMSVYYLDIETTDAGTLPWMALGFRSSDKCAMTPPDGGSTPIILITHSSTEADPVAHSGDLVPEAKAMSEDSYTAIYQSLVPLADSLDYSDVSVSAPMLGSASSFAAGTSSIADEDTVTLSFKQVAENKPDVIYFTYAIGAQSQLSVHTTRECFEIRDFPSCPTSRKSAADSVSVSIGDLIADSSEASTARIEDISTSGSHVLEISATLTLLFTFLLTI</sequence>
<dbReference type="EMBL" id="JABMIG020000335">
    <property type="protein sequence ID" value="KAL3780891.1"/>
    <property type="molecule type" value="Genomic_DNA"/>
</dbReference>
<dbReference type="AlphaFoldDB" id="A0ABD3P0S8"/>
<evidence type="ECO:0000256" key="1">
    <source>
        <dbReference type="SAM" id="SignalP"/>
    </source>
</evidence>
<evidence type="ECO:0008006" key="4">
    <source>
        <dbReference type="Google" id="ProtNLM"/>
    </source>
</evidence>